<comment type="caution">
    <text evidence="2">The sequence shown here is derived from an EMBL/GenBank/DDBJ whole genome shotgun (WGS) entry which is preliminary data.</text>
</comment>
<sequence length="168" mass="17817">MQNINQLICLIGFLMFMVTSCMTLTVKNQNQVDGDLHHLTKKRQSRCACFDGSYCNGDLNYNVGCGCMTCGAAKPIIRPTTVSPRCKSICIASQRTDRQNCPSCYSGADNYGGGYYCCGGSTASSCGGYFAGKTCACRGVDCVLYSGSGCGYFSSLGFDSACACFTCS</sequence>
<feature type="chain" id="PRO_5032313431" evidence="1">
    <location>
        <begin position="22"/>
        <end position="168"/>
    </location>
</feature>
<proteinExistence type="predicted"/>
<evidence type="ECO:0000313" key="3">
    <source>
        <dbReference type="Proteomes" id="UP000663848"/>
    </source>
</evidence>
<gene>
    <name evidence="2" type="ORF">QYT958_LOCUS22347</name>
</gene>
<dbReference type="EMBL" id="CAJOBR010004260">
    <property type="protein sequence ID" value="CAF4774320.1"/>
    <property type="molecule type" value="Genomic_DNA"/>
</dbReference>
<reference evidence="2" key="1">
    <citation type="submission" date="2021-02" db="EMBL/GenBank/DDBJ databases">
        <authorList>
            <person name="Nowell W R."/>
        </authorList>
    </citation>
    <scope>NUCLEOTIDE SEQUENCE</scope>
</reference>
<protein>
    <submittedName>
        <fullName evidence="2">Uncharacterized protein</fullName>
    </submittedName>
</protein>
<keyword evidence="1" id="KW-0732">Signal</keyword>
<evidence type="ECO:0000256" key="1">
    <source>
        <dbReference type="SAM" id="SignalP"/>
    </source>
</evidence>
<dbReference type="AlphaFoldDB" id="A0A821MTP7"/>
<evidence type="ECO:0000313" key="2">
    <source>
        <dbReference type="EMBL" id="CAF4774320.1"/>
    </source>
</evidence>
<feature type="signal peptide" evidence="1">
    <location>
        <begin position="1"/>
        <end position="21"/>
    </location>
</feature>
<organism evidence="2 3">
    <name type="scientific">Rotaria socialis</name>
    <dbReference type="NCBI Taxonomy" id="392032"/>
    <lineage>
        <taxon>Eukaryota</taxon>
        <taxon>Metazoa</taxon>
        <taxon>Spiralia</taxon>
        <taxon>Gnathifera</taxon>
        <taxon>Rotifera</taxon>
        <taxon>Eurotatoria</taxon>
        <taxon>Bdelloidea</taxon>
        <taxon>Philodinida</taxon>
        <taxon>Philodinidae</taxon>
        <taxon>Rotaria</taxon>
    </lineage>
</organism>
<dbReference type="Proteomes" id="UP000663848">
    <property type="component" value="Unassembled WGS sequence"/>
</dbReference>
<name>A0A821MTP7_9BILA</name>
<accession>A0A821MTP7</accession>